<gene>
    <name evidence="2" type="ORF">ACFQQL_12550</name>
</gene>
<protein>
    <submittedName>
        <fullName evidence="2">ABC transporter substrate-binding protein</fullName>
    </submittedName>
</protein>
<dbReference type="InterPro" id="IPR006059">
    <property type="entry name" value="SBP"/>
</dbReference>
<name>A0ABW2QA04_9MICO</name>
<feature type="chain" id="PRO_5045142903" evidence="1">
    <location>
        <begin position="26"/>
        <end position="435"/>
    </location>
</feature>
<dbReference type="RefSeq" id="WP_382394848.1">
    <property type="nucleotide sequence ID" value="NZ_JBHTCQ010000002.1"/>
</dbReference>
<dbReference type="PANTHER" id="PTHR43649:SF11">
    <property type="entry name" value="ABC TRANSPORTER SUBSTRATE-BINDING PROTEIN YESO-RELATED"/>
    <property type="match status" value="1"/>
</dbReference>
<comment type="caution">
    <text evidence="2">The sequence shown here is derived from an EMBL/GenBank/DDBJ whole genome shotgun (WGS) entry which is preliminary data.</text>
</comment>
<dbReference type="SUPFAM" id="SSF53850">
    <property type="entry name" value="Periplasmic binding protein-like II"/>
    <property type="match status" value="1"/>
</dbReference>
<reference evidence="3" key="1">
    <citation type="journal article" date="2019" name="Int. J. Syst. Evol. Microbiol.">
        <title>The Global Catalogue of Microorganisms (GCM) 10K type strain sequencing project: providing services to taxonomists for standard genome sequencing and annotation.</title>
        <authorList>
            <consortium name="The Broad Institute Genomics Platform"/>
            <consortium name="The Broad Institute Genome Sequencing Center for Infectious Disease"/>
            <person name="Wu L."/>
            <person name="Ma J."/>
        </authorList>
    </citation>
    <scope>NUCLEOTIDE SEQUENCE [LARGE SCALE GENOMIC DNA]</scope>
    <source>
        <strain evidence="3">JCM 1490</strain>
    </source>
</reference>
<dbReference type="InterPro" id="IPR050490">
    <property type="entry name" value="Bact_solute-bd_prot1"/>
</dbReference>
<feature type="signal peptide" evidence="1">
    <location>
        <begin position="1"/>
        <end position="25"/>
    </location>
</feature>
<dbReference type="Proteomes" id="UP001596455">
    <property type="component" value="Unassembled WGS sequence"/>
</dbReference>
<dbReference type="EMBL" id="JBHTCQ010000002">
    <property type="protein sequence ID" value="MFC7405946.1"/>
    <property type="molecule type" value="Genomic_DNA"/>
</dbReference>
<accession>A0ABW2QA04</accession>
<dbReference type="PANTHER" id="PTHR43649">
    <property type="entry name" value="ARABINOSE-BINDING PROTEIN-RELATED"/>
    <property type="match status" value="1"/>
</dbReference>
<organism evidence="2 3">
    <name type="scientific">Georgenia alba</name>
    <dbReference type="NCBI Taxonomy" id="2233858"/>
    <lineage>
        <taxon>Bacteria</taxon>
        <taxon>Bacillati</taxon>
        <taxon>Actinomycetota</taxon>
        <taxon>Actinomycetes</taxon>
        <taxon>Micrococcales</taxon>
        <taxon>Bogoriellaceae</taxon>
        <taxon>Georgenia</taxon>
    </lineage>
</organism>
<dbReference type="PROSITE" id="PS51257">
    <property type="entry name" value="PROKAR_LIPOPROTEIN"/>
    <property type="match status" value="1"/>
</dbReference>
<dbReference type="Gene3D" id="3.40.190.10">
    <property type="entry name" value="Periplasmic binding protein-like II"/>
    <property type="match status" value="2"/>
</dbReference>
<keyword evidence="3" id="KW-1185">Reference proteome</keyword>
<sequence length="435" mass="46328">MRIRRSRVGAAAALTAATALLAACAQEPPGAGDDGGDDGGPVELRLAWWGNDLRNELTQEAIDAFEEEHPNITVVPEFVDWGGYWDRMATSAAGGDMPDVVQMDEKYLRTYADQGSLADLSTYDTLSTDRIDPTVLPSGEVDGQLFGVVNAVNTFSVVANAGLLQQAGVEVPDDESWTWDELATMSQQVSDSGGGAVGLQYLGTGDSELQIWALQRGETLWTEDGQLGASRETLVSFWQYVLDLTESGAANPAATAQEQIASGQEASGTATNQAAFGVWWSNQYRALSASSGEELHLLRPPLSAAGGDRGTYNKPSMYWSVSAHSEHPEEAAMLVDFLVNSSEAGEILLAERGVPSNLDVREEITGSLDPEDQDVVSFLDEVSGEVGETPPLTPAGASDVEQLIQRLTFEVLFGEQTPEEAADAFLAEVDSMVGG</sequence>
<evidence type="ECO:0000313" key="3">
    <source>
        <dbReference type="Proteomes" id="UP001596455"/>
    </source>
</evidence>
<proteinExistence type="predicted"/>
<keyword evidence="1" id="KW-0732">Signal</keyword>
<evidence type="ECO:0000313" key="2">
    <source>
        <dbReference type="EMBL" id="MFC7405946.1"/>
    </source>
</evidence>
<dbReference type="Pfam" id="PF01547">
    <property type="entry name" value="SBP_bac_1"/>
    <property type="match status" value="1"/>
</dbReference>
<evidence type="ECO:0000256" key="1">
    <source>
        <dbReference type="SAM" id="SignalP"/>
    </source>
</evidence>